<keyword evidence="5" id="KW-1185">Reference proteome</keyword>
<accession>D3VW14</accession>
<reference evidence="4" key="1">
    <citation type="journal article" date="2011" name="Genes Genet. Syst.">
        <title>Identification of up-regulated genes in amphioxus neurula and the expression of AmphiFABP.</title>
        <authorList>
            <person name="Liu X."/>
            <person name="Sun Y."/>
            <person name="Zhang J."/>
            <person name="Li G."/>
            <person name="Wang Y."/>
        </authorList>
    </citation>
    <scope>NUCLEOTIDE SEQUENCE</scope>
</reference>
<dbReference type="PANTHER" id="PTHR11955">
    <property type="entry name" value="FATTY ACID BINDING PROTEIN"/>
    <property type="match status" value="1"/>
</dbReference>
<feature type="domain" description="Cytosolic fatty-acid binding proteins" evidence="3">
    <location>
        <begin position="7"/>
        <end position="24"/>
    </location>
</feature>
<dbReference type="PRINTS" id="PR00178">
    <property type="entry name" value="FATTYACIDBP"/>
</dbReference>
<organism evidence="4">
    <name type="scientific">Branchiostoma belcheri</name>
    <name type="common">Amphioxus</name>
    <dbReference type="NCBI Taxonomy" id="7741"/>
    <lineage>
        <taxon>Eukaryota</taxon>
        <taxon>Metazoa</taxon>
        <taxon>Chordata</taxon>
        <taxon>Cephalochordata</taxon>
        <taxon>Leptocardii</taxon>
        <taxon>Amphioxiformes</taxon>
        <taxon>Branchiostomatidae</taxon>
        <taxon>Branchiostoma</taxon>
    </lineage>
</organism>
<dbReference type="CDD" id="cd00742">
    <property type="entry name" value="FABP"/>
    <property type="match status" value="1"/>
</dbReference>
<dbReference type="KEGG" id="bbel:109476369"/>
<proteinExistence type="evidence at transcript level"/>
<dbReference type="Proteomes" id="UP000515135">
    <property type="component" value="Unplaced"/>
</dbReference>
<dbReference type="EMBL" id="GQ180981">
    <property type="protein sequence ID" value="ADD10136.1"/>
    <property type="molecule type" value="mRNA"/>
</dbReference>
<dbReference type="SUPFAM" id="SSF50814">
    <property type="entry name" value="Lipocalins"/>
    <property type="match status" value="1"/>
</dbReference>
<dbReference type="InterPro" id="IPR012674">
    <property type="entry name" value="Calycin"/>
</dbReference>
<gene>
    <name evidence="4" type="primary">FABP</name>
    <name evidence="6" type="synonym">LOC109476369</name>
</gene>
<dbReference type="GeneID" id="109476369"/>
<evidence type="ECO:0000313" key="6">
    <source>
        <dbReference type="RefSeq" id="XP_019632863.1"/>
    </source>
</evidence>
<reference evidence="6" key="2">
    <citation type="submission" date="2025-04" db="UniProtKB">
        <authorList>
            <consortium name="RefSeq"/>
        </authorList>
    </citation>
    <scope>IDENTIFICATION</scope>
    <source>
        <tissue evidence="6">Gonad</tissue>
    </source>
</reference>
<dbReference type="OrthoDB" id="412780at2759"/>
<keyword evidence="2" id="KW-0813">Transport</keyword>
<dbReference type="PROSITE" id="PS00214">
    <property type="entry name" value="FABP"/>
    <property type="match status" value="1"/>
</dbReference>
<dbReference type="RefSeq" id="XP_019632863.1">
    <property type="nucleotide sequence ID" value="XM_019777304.1"/>
</dbReference>
<evidence type="ECO:0000313" key="4">
    <source>
        <dbReference type="EMBL" id="ADD10136.1"/>
    </source>
</evidence>
<protein>
    <submittedName>
        <fullName evidence="4">Fatty acid binding protein</fullName>
    </submittedName>
    <submittedName>
        <fullName evidence="6">Fatty acid-binding protein, brain-like</fullName>
    </submittedName>
</protein>
<dbReference type="InterPro" id="IPR031259">
    <property type="entry name" value="ILBP"/>
</dbReference>
<dbReference type="AlphaFoldDB" id="D3VW14"/>
<dbReference type="InterPro" id="IPR000463">
    <property type="entry name" value="Fatty_acid-bd"/>
</dbReference>
<dbReference type="InterPro" id="IPR000566">
    <property type="entry name" value="Lipocln_cytosolic_FA-bd_dom"/>
</dbReference>
<sequence>MPVDLSGTWKLDSSENFEEFMKKLEVNMALRKMGALAKPTTEITQTGDHFVIKTSTTFKNTAVEFDIGQEFDEKTADDKEVKSVATWDGDKLVVTQKRGPPIGDVLYIRELQGDDALLLTCTAGDVVCKRHYKKGK</sequence>
<dbReference type="GO" id="GO:0008289">
    <property type="term" value="F:lipid binding"/>
    <property type="evidence" value="ECO:0007669"/>
    <property type="project" value="InterPro"/>
</dbReference>
<comment type="similarity">
    <text evidence="1 2">Belongs to the calycin superfamily. Fatty-acid binding protein (FABP) family.</text>
</comment>
<dbReference type="Pfam" id="PF00061">
    <property type="entry name" value="Lipocalin"/>
    <property type="match status" value="1"/>
</dbReference>
<dbReference type="Gene3D" id="2.40.128.20">
    <property type="match status" value="1"/>
</dbReference>
<dbReference type="FunFam" id="2.40.128.20:FF:000001">
    <property type="entry name" value="Fatty acid-binding protein, adipocyte"/>
    <property type="match status" value="1"/>
</dbReference>
<name>D3VW14_BRABE</name>
<evidence type="ECO:0000259" key="3">
    <source>
        <dbReference type="PROSITE" id="PS00214"/>
    </source>
</evidence>
<evidence type="ECO:0000313" key="5">
    <source>
        <dbReference type="Proteomes" id="UP000515135"/>
    </source>
</evidence>
<evidence type="ECO:0000256" key="1">
    <source>
        <dbReference type="ARBA" id="ARBA00008390"/>
    </source>
</evidence>
<evidence type="ECO:0000256" key="2">
    <source>
        <dbReference type="RuleBase" id="RU003696"/>
    </source>
</evidence>